<dbReference type="EMBL" id="BMAU01021010">
    <property type="protein sequence ID" value="GFX86459.1"/>
    <property type="molecule type" value="Genomic_DNA"/>
</dbReference>
<gene>
    <name evidence="1" type="ORF">TNCV_3727281</name>
</gene>
<accession>A0A8X6UYE9</accession>
<name>A0A8X6UYE9_TRICX</name>
<dbReference type="AlphaFoldDB" id="A0A8X6UYE9"/>
<comment type="caution">
    <text evidence="1">The sequence shown here is derived from an EMBL/GenBank/DDBJ whole genome shotgun (WGS) entry which is preliminary data.</text>
</comment>
<proteinExistence type="predicted"/>
<evidence type="ECO:0000313" key="1">
    <source>
        <dbReference type="EMBL" id="GFX86459.1"/>
    </source>
</evidence>
<reference evidence="1" key="1">
    <citation type="submission" date="2020-08" db="EMBL/GenBank/DDBJ databases">
        <title>Multicomponent nature underlies the extraordinary mechanical properties of spider dragline silk.</title>
        <authorList>
            <person name="Kono N."/>
            <person name="Nakamura H."/>
            <person name="Mori M."/>
            <person name="Yoshida Y."/>
            <person name="Ohtoshi R."/>
            <person name="Malay A.D."/>
            <person name="Moran D.A.P."/>
            <person name="Tomita M."/>
            <person name="Numata K."/>
            <person name="Arakawa K."/>
        </authorList>
    </citation>
    <scope>NUCLEOTIDE SEQUENCE</scope>
</reference>
<organism evidence="1 2">
    <name type="scientific">Trichonephila clavipes</name>
    <name type="common">Golden silk orbweaver</name>
    <name type="synonym">Nephila clavipes</name>
    <dbReference type="NCBI Taxonomy" id="2585209"/>
    <lineage>
        <taxon>Eukaryota</taxon>
        <taxon>Metazoa</taxon>
        <taxon>Ecdysozoa</taxon>
        <taxon>Arthropoda</taxon>
        <taxon>Chelicerata</taxon>
        <taxon>Arachnida</taxon>
        <taxon>Araneae</taxon>
        <taxon>Araneomorphae</taxon>
        <taxon>Entelegynae</taxon>
        <taxon>Araneoidea</taxon>
        <taxon>Nephilidae</taxon>
        <taxon>Trichonephila</taxon>
    </lineage>
</organism>
<keyword evidence="2" id="KW-1185">Reference proteome</keyword>
<sequence length="81" mass="9225">MAAKKGKKQLTVVWIRHVVALIESNAIGRSSEVRFLSIGWTEVKKRESGACGKLTDYKDREKNFGNMQFAERVFKLIIVIV</sequence>
<dbReference type="Proteomes" id="UP000887159">
    <property type="component" value="Unassembled WGS sequence"/>
</dbReference>
<protein>
    <submittedName>
        <fullName evidence="1">Uncharacterized protein</fullName>
    </submittedName>
</protein>
<evidence type="ECO:0000313" key="2">
    <source>
        <dbReference type="Proteomes" id="UP000887159"/>
    </source>
</evidence>